<evidence type="ECO:0000313" key="3">
    <source>
        <dbReference type="Proteomes" id="UP000028042"/>
    </source>
</evidence>
<organism evidence="1 4">
    <name type="scientific">Clostridium pasteurianum DSM 525 = ATCC 6013</name>
    <dbReference type="NCBI Taxonomy" id="1262449"/>
    <lineage>
        <taxon>Bacteria</taxon>
        <taxon>Bacillati</taxon>
        <taxon>Bacillota</taxon>
        <taxon>Clostridia</taxon>
        <taxon>Eubacteriales</taxon>
        <taxon>Clostridiaceae</taxon>
        <taxon>Clostridium</taxon>
    </lineage>
</organism>
<dbReference type="Proteomes" id="UP000030905">
    <property type="component" value="Chromosome"/>
</dbReference>
<dbReference type="KEGG" id="cpat:CLPA_c10030"/>
<sequence>MLGFKFKRKIEKKAPINYSEINIFEQNEVNWWCQELKCTEEELTYAVNKVGVYTTNIKRYLGAY</sequence>
<evidence type="ECO:0000313" key="4">
    <source>
        <dbReference type="Proteomes" id="UP000030905"/>
    </source>
</evidence>
<name>A0A0H3J556_CLOPA</name>
<dbReference type="eggNOG" id="ENOG50328EH">
    <property type="taxonomic scope" value="Bacteria"/>
</dbReference>
<reference evidence="2" key="2">
    <citation type="submission" date="2015-10" db="EMBL/GenBank/DDBJ databases">
        <title>Improved Draft Genome Sequence of Clostridium pasteurianum Strain ATCC 6013 (DSM 525) Using a Hybrid Next-Generation Sequencing Approach.</title>
        <authorList>
            <person name="Pyne M.E."/>
            <person name="Utturkar S.M."/>
            <person name="Brown S.D."/>
            <person name="Moo-Young M."/>
            <person name="Chung D.A."/>
            <person name="Chou P.C."/>
        </authorList>
    </citation>
    <scope>NUCLEOTIDE SEQUENCE</scope>
    <source>
        <strain evidence="2">ATCC 6013</strain>
    </source>
</reference>
<dbReference type="EMBL" id="CP009268">
    <property type="protein sequence ID" value="AJA51091.1"/>
    <property type="molecule type" value="Genomic_DNA"/>
</dbReference>
<dbReference type="Proteomes" id="UP000028042">
    <property type="component" value="Unassembled WGS sequence"/>
</dbReference>
<dbReference type="KEGG" id="cpae:CPAST_c10030"/>
<dbReference type="RefSeq" id="WP_003444729.1">
    <property type="nucleotide sequence ID" value="NZ_ANZB01000005.1"/>
</dbReference>
<reference evidence="2 3" key="3">
    <citation type="journal article" name="Genome Announc.">
        <title>Improved Draft Genome Sequence of Clostridium pasteurianum Strain ATCC 6013 (DSM 525) Using a Hybrid Next-Generation Sequencing Approach.</title>
        <authorList>
            <person name="Pyne M.E."/>
            <person name="Utturkar S."/>
            <person name="Brown S.D."/>
            <person name="Moo-Young M."/>
            <person name="Chung D.A."/>
            <person name="Chou C.P."/>
        </authorList>
    </citation>
    <scope>NUCLEOTIDE SEQUENCE [LARGE SCALE GENOMIC DNA]</scope>
    <source>
        <strain evidence="2 3">ATCC 6013</strain>
    </source>
</reference>
<dbReference type="AlphaFoldDB" id="A0A0H3J556"/>
<protein>
    <recommendedName>
        <fullName evidence="5">DUF3606 domain-containing protein</fullName>
    </recommendedName>
</protein>
<evidence type="ECO:0000313" key="1">
    <source>
        <dbReference type="EMBL" id="AJA51091.1"/>
    </source>
</evidence>
<keyword evidence="4" id="KW-1185">Reference proteome</keyword>
<reference evidence="1 4" key="1">
    <citation type="journal article" date="2015" name="Genome Announc.">
        <title>Complete Genome Sequence of the Nitrogen-Fixing and Solvent-Producing Clostridium pasteurianum DSM 525.</title>
        <authorList>
            <person name="Poehlein A."/>
            <person name="Grosse-Honebrink A."/>
            <person name="Zhang Y."/>
            <person name="Minton N.P."/>
            <person name="Daniel R."/>
        </authorList>
    </citation>
    <scope>NUCLEOTIDE SEQUENCE [LARGE SCALE GENOMIC DNA]</scope>
    <source>
        <strain evidence="1">DSM 525</strain>
        <strain evidence="4">DSM 525 / ATCC 6013</strain>
    </source>
</reference>
<dbReference type="InterPro" id="IPR022037">
    <property type="entry name" value="DUF3606"/>
</dbReference>
<proteinExistence type="predicted"/>
<dbReference type="GeneID" id="93073201"/>
<dbReference type="EMBL" id="JPGY02000001">
    <property type="protein sequence ID" value="KRU12901.1"/>
    <property type="molecule type" value="Genomic_DNA"/>
</dbReference>
<dbReference type="Pfam" id="PF12244">
    <property type="entry name" value="DUF3606"/>
    <property type="match status" value="1"/>
</dbReference>
<accession>A0A0H3J556</accession>
<evidence type="ECO:0000313" key="2">
    <source>
        <dbReference type="EMBL" id="KRU12901.1"/>
    </source>
</evidence>
<evidence type="ECO:0008006" key="5">
    <source>
        <dbReference type="Google" id="ProtNLM"/>
    </source>
</evidence>
<gene>
    <name evidence="1" type="ORF">CLPA_c10030</name>
    <name evidence="2" type="ORF">CP6013_02149</name>
</gene>
<dbReference type="PATRIC" id="fig|1262449.3.peg.1965"/>